<dbReference type="InterPro" id="IPR002347">
    <property type="entry name" value="SDR_fam"/>
</dbReference>
<evidence type="ECO:0000313" key="1">
    <source>
        <dbReference type="EMBL" id="TBU33422.1"/>
    </source>
</evidence>
<organism evidence="1">
    <name type="scientific">Dichomitus squalens</name>
    <dbReference type="NCBI Taxonomy" id="114155"/>
    <lineage>
        <taxon>Eukaryota</taxon>
        <taxon>Fungi</taxon>
        <taxon>Dikarya</taxon>
        <taxon>Basidiomycota</taxon>
        <taxon>Agaricomycotina</taxon>
        <taxon>Agaricomycetes</taxon>
        <taxon>Polyporales</taxon>
        <taxon>Polyporaceae</taxon>
        <taxon>Dichomitus</taxon>
    </lineage>
</organism>
<protein>
    <submittedName>
        <fullName evidence="1">NAD-P-binding protein</fullName>
    </submittedName>
</protein>
<reference evidence="1" key="1">
    <citation type="submission" date="2019-01" db="EMBL/GenBank/DDBJ databases">
        <title>Draft genome sequences of three monokaryotic isolates of the white-rot basidiomycete fungus Dichomitus squalens.</title>
        <authorList>
            <consortium name="DOE Joint Genome Institute"/>
            <person name="Lopez S.C."/>
            <person name="Andreopoulos B."/>
            <person name="Pangilinan J."/>
            <person name="Lipzen A."/>
            <person name="Riley R."/>
            <person name="Ahrendt S."/>
            <person name="Ng V."/>
            <person name="Barry K."/>
            <person name="Daum C."/>
            <person name="Grigoriev I.V."/>
            <person name="Hilden K.S."/>
            <person name="Makela M.R."/>
            <person name="de Vries R.P."/>
        </authorList>
    </citation>
    <scope>NUCLEOTIDE SEQUENCE [LARGE SCALE GENOMIC DNA]</scope>
    <source>
        <strain evidence="1">OM18370.1</strain>
    </source>
</reference>
<dbReference type="InterPro" id="IPR036291">
    <property type="entry name" value="NAD(P)-bd_dom_sf"/>
</dbReference>
<dbReference type="PANTHER" id="PTHR43431">
    <property type="entry name" value="OXIDOREDUCTASE, SHORT CHAIN DEHYDROGENASE/REDUCTASE FAMILY (AFU_ORTHOLOGUE AFUA_5G14000)"/>
    <property type="match status" value="1"/>
</dbReference>
<proteinExistence type="predicted"/>
<dbReference type="AlphaFoldDB" id="A0A4Q9N2I4"/>
<dbReference type="Pfam" id="PF00106">
    <property type="entry name" value="adh_short"/>
    <property type="match status" value="1"/>
</dbReference>
<name>A0A4Q9N2I4_9APHY</name>
<dbReference type="EMBL" id="ML143391">
    <property type="protein sequence ID" value="TBU33422.1"/>
    <property type="molecule type" value="Genomic_DNA"/>
</dbReference>
<sequence>MSAKPLLVVAGIGNGSGTGAATARVFAKKGYRVALVARNADHLNRLAGEINNEGGEAAAFPVPDYSYSATLSVFDTISAHKWNSEGPSELRVGVWNAGSGVRKGFLDVTEEDIVESLQVNVTAAFAFSRGAILKFKENSLDARGKRGTLIFTGATASIRGNVTTSTFAAGKFGIRALSQSLAKEFGKQNIHVAHAIIDGAILTGQGLERRSGEEAERYKNDLDVRLDATSLANNYLNLVEQDRSAWTWELDFRPAHEKW</sequence>
<dbReference type="OrthoDB" id="5399006at2759"/>
<dbReference type="SUPFAM" id="SSF51735">
    <property type="entry name" value="NAD(P)-binding Rossmann-fold domains"/>
    <property type="match status" value="1"/>
</dbReference>
<accession>A0A4Q9N2I4</accession>
<gene>
    <name evidence="1" type="ORF">BD311DRAFT_861854</name>
</gene>
<dbReference type="Proteomes" id="UP000292957">
    <property type="component" value="Unassembled WGS sequence"/>
</dbReference>
<dbReference type="Gene3D" id="3.40.50.720">
    <property type="entry name" value="NAD(P)-binding Rossmann-like Domain"/>
    <property type="match status" value="1"/>
</dbReference>
<dbReference type="PANTHER" id="PTHR43431:SF7">
    <property type="entry name" value="OXIDOREDUCTASE, SHORT CHAIN DEHYDROGENASE_REDUCTASE FAMILY (AFU_ORTHOLOGUE AFUA_5G14000)"/>
    <property type="match status" value="1"/>
</dbReference>
<dbReference type="PRINTS" id="PR00081">
    <property type="entry name" value="GDHRDH"/>
</dbReference>